<sequence>MISTGGGCVGGLSVVCLPPCFEVNSCMIGVEQHLVTTAAGRGHTMRPCMVCDGDSSRLMSSKLTASEDAGQRDSPFYLDLHCPFLSDLSAHHYAVIHRLILTWFAPSIG</sequence>
<name>A0A4U6WES0_SETVI</name>
<accession>A0A4U6WES0</accession>
<proteinExistence type="predicted"/>
<dbReference type="EMBL" id="CM016552">
    <property type="protein sequence ID" value="TKW41318.1"/>
    <property type="molecule type" value="Genomic_DNA"/>
</dbReference>
<evidence type="ECO:0000313" key="2">
    <source>
        <dbReference type="Proteomes" id="UP000298652"/>
    </source>
</evidence>
<dbReference type="AlphaFoldDB" id="A0A4U6WES0"/>
<dbReference type="Gramene" id="TKW41318">
    <property type="protein sequence ID" value="TKW41318"/>
    <property type="gene ID" value="SEVIR_1G306300v2"/>
</dbReference>
<dbReference type="Proteomes" id="UP000298652">
    <property type="component" value="Chromosome 1"/>
</dbReference>
<keyword evidence="2" id="KW-1185">Reference proteome</keyword>
<evidence type="ECO:0000313" key="1">
    <source>
        <dbReference type="EMBL" id="TKW41318.1"/>
    </source>
</evidence>
<organism evidence="1 2">
    <name type="scientific">Setaria viridis</name>
    <name type="common">Green bristlegrass</name>
    <name type="synonym">Setaria italica subsp. viridis</name>
    <dbReference type="NCBI Taxonomy" id="4556"/>
    <lineage>
        <taxon>Eukaryota</taxon>
        <taxon>Viridiplantae</taxon>
        <taxon>Streptophyta</taxon>
        <taxon>Embryophyta</taxon>
        <taxon>Tracheophyta</taxon>
        <taxon>Spermatophyta</taxon>
        <taxon>Magnoliopsida</taxon>
        <taxon>Liliopsida</taxon>
        <taxon>Poales</taxon>
        <taxon>Poaceae</taxon>
        <taxon>PACMAD clade</taxon>
        <taxon>Panicoideae</taxon>
        <taxon>Panicodae</taxon>
        <taxon>Paniceae</taxon>
        <taxon>Cenchrinae</taxon>
        <taxon>Setaria</taxon>
    </lineage>
</organism>
<gene>
    <name evidence="1" type="ORF">SEVIR_1G306300v2</name>
</gene>
<reference evidence="1" key="1">
    <citation type="submission" date="2019-03" db="EMBL/GenBank/DDBJ databases">
        <title>WGS assembly of Setaria viridis.</title>
        <authorList>
            <person name="Huang P."/>
            <person name="Jenkins J."/>
            <person name="Grimwood J."/>
            <person name="Barry K."/>
            <person name="Healey A."/>
            <person name="Mamidi S."/>
            <person name="Sreedasyam A."/>
            <person name="Shu S."/>
            <person name="Feldman M."/>
            <person name="Wu J."/>
            <person name="Yu Y."/>
            <person name="Chen C."/>
            <person name="Johnson J."/>
            <person name="Rokhsar D."/>
            <person name="Baxter I."/>
            <person name="Schmutz J."/>
            <person name="Brutnell T."/>
            <person name="Kellogg E."/>
        </authorList>
    </citation>
    <scope>NUCLEOTIDE SEQUENCE [LARGE SCALE GENOMIC DNA]</scope>
</reference>
<protein>
    <submittedName>
        <fullName evidence="1">Uncharacterized protein</fullName>
    </submittedName>
</protein>